<comment type="function">
    <text evidence="12">Catalyzes the epimerization of the S- and R-forms of NAD(P)HX, a damaged form of NAD(P)H that is a result of enzymatic or heat-dependent hydration. This is a prerequisite for the S-specific NAD(P)H-hydrate dehydratase to allow the repair of both epimers of NAD(P)HX.</text>
</comment>
<dbReference type="Gene3D" id="3.40.50.10260">
    <property type="entry name" value="YjeF N-terminal domain"/>
    <property type="match status" value="1"/>
</dbReference>
<keyword evidence="15" id="KW-0418">Kinase</keyword>
<keyword evidence="7 11" id="KW-0456">Lyase</keyword>
<comment type="subunit">
    <text evidence="11">Homotetramer.</text>
</comment>
<keyword evidence="3 11" id="KW-0547">Nucleotide-binding</keyword>
<feature type="domain" description="YjeF N-terminal" evidence="14">
    <location>
        <begin position="36"/>
        <end position="240"/>
    </location>
</feature>
<sequence length="536" mass="55386">MSPNALPARVLPEPVREAIGRRDEHGAIGLHRAASARQRERQALATRAPHALMARAGLAVARLALALQPHARTVWIACGHGNNGGDGLEAAIHLQQAGRQVLLQLLEPPAGSTAPDDARLAQQRARDAGLVIHTGTQSPPGAGQADLVIDALLGRGLGRPAEGPLAAAIEAINDAGLPTLAVDLPSGLPGDGGHPVGPCVRADWTLALLTLAPGLFTGAGRDLAGEIWQDPLGTLDDPQPMPADARLNDGRSIERLMPLRPHALHKGSSGDVLVIGGARGMGGAAMLAARAALVAGAGRVHLHPLDPQGLATDPLHPELMHCSRPDSDLLARCTVVAGCGGATDIIGWLPELSRHAARLVLDADALNALAADSALLALLHQREAGRTVITPHPLEAARLLRYPLETIQQDRLAAAQELARRCHAVVVLKGSGSVIAAPGRLPWINTSGSAALATAGSGDVLAGWLGASWSRRATLPASPADPWQASEQAARLAVHLHGQQAQRLSPDRAALPASRLAEAACLLRPRHPDTGPGPIA</sequence>
<feature type="binding site" evidence="11">
    <location>
        <position position="340"/>
    </location>
    <ligand>
        <name>(6S)-NADPHX</name>
        <dbReference type="ChEBI" id="CHEBI:64076"/>
    </ligand>
</feature>
<dbReference type="InterPro" id="IPR000631">
    <property type="entry name" value="CARKD"/>
</dbReference>
<dbReference type="GO" id="GO:0046872">
    <property type="term" value="F:metal ion binding"/>
    <property type="evidence" value="ECO:0007669"/>
    <property type="project" value="UniProtKB-KW"/>
</dbReference>
<dbReference type="PROSITE" id="PS51385">
    <property type="entry name" value="YJEF_N"/>
    <property type="match status" value="1"/>
</dbReference>
<comment type="cofactor">
    <cofactor evidence="12">
        <name>K(+)</name>
        <dbReference type="ChEBI" id="CHEBI:29103"/>
    </cofactor>
    <text evidence="12">Binds 1 potassium ion per subunit.</text>
</comment>
<evidence type="ECO:0000256" key="12">
    <source>
        <dbReference type="HAMAP-Rule" id="MF_01966"/>
    </source>
</evidence>
<dbReference type="Pfam" id="PF03853">
    <property type="entry name" value="YjeF_N"/>
    <property type="match status" value="1"/>
</dbReference>
<feature type="binding site" evidence="11">
    <location>
        <position position="459"/>
    </location>
    <ligand>
        <name>(6S)-NADPHX</name>
        <dbReference type="ChEBI" id="CHEBI:64076"/>
    </ligand>
</feature>
<dbReference type="GO" id="GO:0016301">
    <property type="term" value="F:kinase activity"/>
    <property type="evidence" value="ECO:0007669"/>
    <property type="project" value="UniProtKB-KW"/>
</dbReference>
<comment type="caution">
    <text evidence="15">The sequence shown here is derived from an EMBL/GenBank/DDBJ whole genome shotgun (WGS) entry which is preliminary data.</text>
</comment>
<comment type="function">
    <text evidence="11">Catalyzes the dehydration of the S-form of NAD(P)HX at the expense of ADP, which is converted to AMP. Together with NAD(P)HX epimerase, which catalyzes the epimerization of the S- and R-forms, the enzyme allows the repair of both epimers of NAD(P)HX, a damaged form of NAD(P)H that is a result of enzymatic or heat-dependent hydration.</text>
</comment>
<comment type="similarity">
    <text evidence="11">Belongs to the NnrD/CARKD family.</text>
</comment>
<dbReference type="OrthoDB" id="9806925at2"/>
<keyword evidence="12" id="KW-0630">Potassium</keyword>
<organism evidence="15 16">
    <name type="scientific">Sphaerotilus hippei</name>
    <dbReference type="NCBI Taxonomy" id="744406"/>
    <lineage>
        <taxon>Bacteria</taxon>
        <taxon>Pseudomonadati</taxon>
        <taxon>Pseudomonadota</taxon>
        <taxon>Betaproteobacteria</taxon>
        <taxon>Burkholderiales</taxon>
        <taxon>Sphaerotilaceae</taxon>
        <taxon>Sphaerotilus</taxon>
    </lineage>
</organism>
<evidence type="ECO:0000256" key="1">
    <source>
        <dbReference type="ARBA" id="ARBA00006001"/>
    </source>
</evidence>
<evidence type="ECO:0000256" key="4">
    <source>
        <dbReference type="ARBA" id="ARBA00022840"/>
    </source>
</evidence>
<evidence type="ECO:0000256" key="6">
    <source>
        <dbReference type="ARBA" id="ARBA00023027"/>
    </source>
</evidence>
<dbReference type="PROSITE" id="PS51383">
    <property type="entry name" value="YJEF_C_3"/>
    <property type="match status" value="1"/>
</dbReference>
<dbReference type="HAMAP" id="MF_01965">
    <property type="entry name" value="NADHX_dehydratase"/>
    <property type="match status" value="1"/>
</dbReference>
<comment type="caution">
    <text evidence="12">Lacks conserved residue(s) required for the propagation of feature annotation.</text>
</comment>
<dbReference type="NCBIfam" id="TIGR00197">
    <property type="entry name" value="yjeF_nterm"/>
    <property type="match status" value="1"/>
</dbReference>
<feature type="binding site" evidence="12">
    <location>
        <position position="150"/>
    </location>
    <ligand>
        <name>K(+)</name>
        <dbReference type="ChEBI" id="CHEBI:29103"/>
    </ligand>
</feature>
<evidence type="ECO:0000256" key="9">
    <source>
        <dbReference type="ARBA" id="ARBA00048238"/>
    </source>
</evidence>
<feature type="binding site" evidence="12">
    <location>
        <position position="186"/>
    </location>
    <ligand>
        <name>K(+)</name>
        <dbReference type="ChEBI" id="CHEBI:29103"/>
    </ligand>
</feature>
<feature type="binding site" evidence="12">
    <location>
        <position position="183"/>
    </location>
    <ligand>
        <name>(6S)-NADPHX</name>
        <dbReference type="ChEBI" id="CHEBI:64076"/>
    </ligand>
</feature>
<name>A0A318H4H7_9BURK</name>
<evidence type="ECO:0000256" key="3">
    <source>
        <dbReference type="ARBA" id="ARBA00022741"/>
    </source>
</evidence>
<dbReference type="PANTHER" id="PTHR12592:SF0">
    <property type="entry name" value="ATP-DEPENDENT (S)-NAD(P)H-HYDRATE DEHYDRATASE"/>
    <property type="match status" value="1"/>
</dbReference>
<evidence type="ECO:0000256" key="2">
    <source>
        <dbReference type="ARBA" id="ARBA00009524"/>
    </source>
</evidence>
<evidence type="ECO:0000256" key="7">
    <source>
        <dbReference type="ARBA" id="ARBA00023239"/>
    </source>
</evidence>
<feature type="binding site" evidence="12">
    <location>
        <begin position="82"/>
        <end position="86"/>
    </location>
    <ligand>
        <name>(6S)-NADPHX</name>
        <dbReference type="ChEBI" id="CHEBI:64076"/>
    </ligand>
</feature>
<feature type="binding site" evidence="11">
    <location>
        <begin position="429"/>
        <end position="433"/>
    </location>
    <ligand>
        <name>AMP</name>
        <dbReference type="ChEBI" id="CHEBI:456215"/>
    </ligand>
</feature>
<dbReference type="HAMAP" id="MF_01966">
    <property type="entry name" value="NADHX_epimerase"/>
    <property type="match status" value="1"/>
</dbReference>
<feature type="binding site" evidence="11">
    <location>
        <position position="284"/>
    </location>
    <ligand>
        <name>(6S)-NADPHX</name>
        <dbReference type="ChEBI" id="CHEBI:64076"/>
    </ligand>
</feature>
<evidence type="ECO:0000259" key="13">
    <source>
        <dbReference type="PROSITE" id="PS51383"/>
    </source>
</evidence>
<dbReference type="GO" id="GO:0052855">
    <property type="term" value="F:ADP-dependent NAD(P)H-hydrate dehydratase activity"/>
    <property type="evidence" value="ECO:0007669"/>
    <property type="project" value="UniProtKB-UniRule"/>
</dbReference>
<dbReference type="InterPro" id="IPR004443">
    <property type="entry name" value="YjeF_N_dom"/>
</dbReference>
<evidence type="ECO:0000256" key="10">
    <source>
        <dbReference type="ARBA" id="ARBA00049209"/>
    </source>
</evidence>
<dbReference type="InterPro" id="IPR029056">
    <property type="entry name" value="Ribokinase-like"/>
</dbReference>
<dbReference type="CDD" id="cd01171">
    <property type="entry name" value="YXKO-related"/>
    <property type="match status" value="1"/>
</dbReference>
<dbReference type="InterPro" id="IPR017953">
    <property type="entry name" value="Carbohydrate_kinase_pred_CS"/>
</dbReference>
<dbReference type="GO" id="GO:0052856">
    <property type="term" value="F:NAD(P)HX epimerase activity"/>
    <property type="evidence" value="ECO:0007669"/>
    <property type="project" value="UniProtKB-UniRule"/>
</dbReference>
<dbReference type="GO" id="GO:0046496">
    <property type="term" value="P:nicotinamide nucleotide metabolic process"/>
    <property type="evidence" value="ECO:0007669"/>
    <property type="project" value="UniProtKB-UniRule"/>
</dbReference>
<dbReference type="RefSeq" id="WP_110399283.1">
    <property type="nucleotide sequence ID" value="NZ_QJJS01000002.1"/>
</dbReference>
<feature type="binding site" evidence="11">
    <location>
        <position position="458"/>
    </location>
    <ligand>
        <name>AMP</name>
        <dbReference type="ChEBI" id="CHEBI:456215"/>
    </ligand>
</feature>
<keyword evidence="4 11" id="KW-0067">ATP-binding</keyword>
<keyword evidence="12" id="KW-0479">Metal-binding</keyword>
<dbReference type="PANTHER" id="PTHR12592">
    <property type="entry name" value="ATP-DEPENDENT (S)-NAD(P)H-HYDRATE DEHYDRATASE FAMILY MEMBER"/>
    <property type="match status" value="1"/>
</dbReference>
<dbReference type="EC" id="4.2.1.136" evidence="11"/>
<dbReference type="SUPFAM" id="SSF64153">
    <property type="entry name" value="YjeF N-terminal domain-like"/>
    <property type="match status" value="1"/>
</dbReference>
<comment type="catalytic activity">
    <reaction evidence="9 11">
        <text>(6S)-NADHX + ADP = AMP + phosphate + NADH + H(+)</text>
        <dbReference type="Rhea" id="RHEA:32223"/>
        <dbReference type="ChEBI" id="CHEBI:15378"/>
        <dbReference type="ChEBI" id="CHEBI:43474"/>
        <dbReference type="ChEBI" id="CHEBI:57945"/>
        <dbReference type="ChEBI" id="CHEBI:64074"/>
        <dbReference type="ChEBI" id="CHEBI:456215"/>
        <dbReference type="ChEBI" id="CHEBI:456216"/>
        <dbReference type="EC" id="4.2.1.136"/>
    </reaction>
</comment>
<dbReference type="GO" id="GO:0110051">
    <property type="term" value="P:metabolite repair"/>
    <property type="evidence" value="ECO:0007669"/>
    <property type="project" value="TreeGrafter"/>
</dbReference>
<comment type="similarity">
    <text evidence="1">In the N-terminal section; belongs to the NnrE/AIBP family.</text>
</comment>
<dbReference type="Proteomes" id="UP000247811">
    <property type="component" value="Unassembled WGS sequence"/>
</dbReference>
<dbReference type="GO" id="GO:0005524">
    <property type="term" value="F:ATP binding"/>
    <property type="evidence" value="ECO:0007669"/>
    <property type="project" value="UniProtKB-KW"/>
</dbReference>
<evidence type="ECO:0000256" key="8">
    <source>
        <dbReference type="ARBA" id="ARBA00025153"/>
    </source>
</evidence>
<feature type="binding site" evidence="12">
    <location>
        <begin position="154"/>
        <end position="160"/>
    </location>
    <ligand>
        <name>(6S)-NADPHX</name>
        <dbReference type="ChEBI" id="CHEBI:64076"/>
    </ligand>
</feature>
<comment type="function">
    <text evidence="8">Bifunctional enzyme that catalyzes the epimerization of the S- and R-forms of NAD(P)HX and the dehydration of the S-form of NAD(P)HX at the expense of ADP, which is converted to AMP. This allows the repair of both epimers of NAD(P)HX, a damaged form of NAD(P)H that is a result of enzymatic or heat-dependent hydration.</text>
</comment>
<proteinExistence type="inferred from homology"/>
<dbReference type="Gene3D" id="3.40.1190.20">
    <property type="match status" value="1"/>
</dbReference>
<dbReference type="PROSITE" id="PS01050">
    <property type="entry name" value="YJEF_C_2"/>
    <property type="match status" value="1"/>
</dbReference>
<keyword evidence="6 11" id="KW-0520">NAD</keyword>
<comment type="catalytic activity">
    <reaction evidence="10 11">
        <text>(6S)-NADPHX + ADP = AMP + phosphate + NADPH + H(+)</text>
        <dbReference type="Rhea" id="RHEA:32235"/>
        <dbReference type="ChEBI" id="CHEBI:15378"/>
        <dbReference type="ChEBI" id="CHEBI:43474"/>
        <dbReference type="ChEBI" id="CHEBI:57783"/>
        <dbReference type="ChEBI" id="CHEBI:64076"/>
        <dbReference type="ChEBI" id="CHEBI:456215"/>
        <dbReference type="ChEBI" id="CHEBI:456216"/>
        <dbReference type="EC" id="4.2.1.136"/>
    </reaction>
</comment>
<dbReference type="EC" id="5.1.99.6" evidence="12"/>
<dbReference type="InterPro" id="IPR036652">
    <property type="entry name" value="YjeF_N_dom_sf"/>
</dbReference>
<feature type="domain" description="YjeF C-terminal" evidence="13">
    <location>
        <begin position="249"/>
        <end position="527"/>
    </location>
</feature>
<protein>
    <recommendedName>
        <fullName evidence="11 12">Multifunctional fusion protein</fullName>
    </recommendedName>
    <domain>
        <recommendedName>
            <fullName evidence="11">ADP-dependent (S)-NAD(P)H-hydrate dehydratase</fullName>
            <ecNumber evidence="11">4.2.1.136</ecNumber>
        </recommendedName>
        <alternativeName>
            <fullName evidence="11">ADP-dependent NAD(P)HX dehydratase</fullName>
        </alternativeName>
    </domain>
    <domain>
        <recommendedName>
            <fullName evidence="12">NAD(P)H-hydrate epimerase</fullName>
            <ecNumber evidence="12">5.1.99.6</ecNumber>
        </recommendedName>
        <alternativeName>
            <fullName evidence="12">NAD(P)HX epimerase</fullName>
        </alternativeName>
    </domain>
</protein>
<dbReference type="Pfam" id="PF01256">
    <property type="entry name" value="Carb_kinase"/>
    <property type="match status" value="1"/>
</dbReference>
<reference evidence="15 16" key="1">
    <citation type="submission" date="2018-05" db="EMBL/GenBank/DDBJ databases">
        <title>Genomic Encyclopedia of Type Strains, Phase IV (KMG-IV): sequencing the most valuable type-strain genomes for metagenomic binning, comparative biology and taxonomic classification.</title>
        <authorList>
            <person name="Goeker M."/>
        </authorList>
    </citation>
    <scope>NUCLEOTIDE SEQUENCE [LARGE SCALE GENOMIC DNA]</scope>
    <source>
        <strain evidence="15 16">DSM 566</strain>
    </source>
</reference>
<comment type="catalytic activity">
    <reaction evidence="12">
        <text>(6R)-NADPHX = (6S)-NADPHX</text>
        <dbReference type="Rhea" id="RHEA:32227"/>
        <dbReference type="ChEBI" id="CHEBI:64076"/>
        <dbReference type="ChEBI" id="CHEBI:64077"/>
        <dbReference type="EC" id="5.1.99.6"/>
    </reaction>
</comment>
<keyword evidence="16" id="KW-1185">Reference proteome</keyword>
<dbReference type="EMBL" id="QJJS01000002">
    <property type="protein sequence ID" value="PXW98643.1"/>
    <property type="molecule type" value="Genomic_DNA"/>
</dbReference>
<evidence type="ECO:0000313" key="16">
    <source>
        <dbReference type="Proteomes" id="UP000247811"/>
    </source>
</evidence>
<comment type="similarity">
    <text evidence="2">In the C-terminal section; belongs to the NnrD/CARKD family.</text>
</comment>
<comment type="catalytic activity">
    <reaction evidence="12">
        <text>(6R)-NADHX = (6S)-NADHX</text>
        <dbReference type="Rhea" id="RHEA:32215"/>
        <dbReference type="ChEBI" id="CHEBI:64074"/>
        <dbReference type="ChEBI" id="CHEBI:64075"/>
        <dbReference type="EC" id="5.1.99.6"/>
    </reaction>
</comment>
<comment type="similarity">
    <text evidence="12">Belongs to the NnrE/AIBP family.</text>
</comment>
<keyword evidence="5 11" id="KW-0521">NADP</keyword>
<evidence type="ECO:0000259" key="14">
    <source>
        <dbReference type="PROSITE" id="PS51385"/>
    </source>
</evidence>
<evidence type="ECO:0000256" key="11">
    <source>
        <dbReference type="HAMAP-Rule" id="MF_01965"/>
    </source>
</evidence>
<gene>
    <name evidence="12" type="primary">nnrE</name>
    <name evidence="11" type="synonym">nnrD</name>
    <name evidence="15" type="ORF">C7444_102122</name>
</gene>
<comment type="cofactor">
    <cofactor evidence="11">
        <name>Mg(2+)</name>
        <dbReference type="ChEBI" id="CHEBI:18420"/>
    </cofactor>
</comment>
<dbReference type="NCBIfam" id="TIGR00196">
    <property type="entry name" value="yjeF_cterm"/>
    <property type="match status" value="1"/>
</dbReference>
<evidence type="ECO:0000313" key="15">
    <source>
        <dbReference type="EMBL" id="PXW98643.1"/>
    </source>
</evidence>
<feature type="binding site" evidence="11">
    <location>
        <position position="392"/>
    </location>
    <ligand>
        <name>(6S)-NADPHX</name>
        <dbReference type="ChEBI" id="CHEBI:64076"/>
    </ligand>
</feature>
<evidence type="ECO:0000256" key="5">
    <source>
        <dbReference type="ARBA" id="ARBA00022857"/>
    </source>
</evidence>
<keyword evidence="15" id="KW-0808">Transferase</keyword>
<keyword evidence="12" id="KW-0413">Isomerase</keyword>
<dbReference type="SUPFAM" id="SSF53613">
    <property type="entry name" value="Ribokinase-like"/>
    <property type="match status" value="1"/>
</dbReference>
<dbReference type="AlphaFoldDB" id="A0A318H4H7"/>
<feature type="binding site" evidence="12">
    <location>
        <position position="83"/>
    </location>
    <ligand>
        <name>K(+)</name>
        <dbReference type="ChEBI" id="CHEBI:29103"/>
    </ligand>
</feature>
<accession>A0A318H4H7</accession>